<sequence>MAAFVYCDVVLVCDATDVNGILKGKLERVKIEEFEEMCRNNEDSLAKAAHSADTPPFEGATRGDDARHWIAKHAQQQHQTPSHADGGKRGRILSRTFCRADCSLLLRLRTRCASSTARRFFFGQADSPDCQHCGEVGNTEHPLLRCSRYSQERAKMLRRYAALGIACSTREELLFPSAARAQGVALTALLHFLHATDLATLL</sequence>
<accession>A0A9J6FQ65</accession>
<comment type="caution">
    <text evidence="1">The sequence shown here is derived from an EMBL/GenBank/DDBJ whole genome shotgun (WGS) entry which is preliminary data.</text>
</comment>
<evidence type="ECO:0000313" key="1">
    <source>
        <dbReference type="EMBL" id="KAH9364963.1"/>
    </source>
</evidence>
<dbReference type="OMA" id="WIAKHAQ"/>
<dbReference type="VEuPathDB" id="VectorBase:HLOH_051993"/>
<reference evidence="1 2" key="1">
    <citation type="journal article" date="2020" name="Cell">
        <title>Large-Scale Comparative Analyses of Tick Genomes Elucidate Their Genetic Diversity and Vector Capacities.</title>
        <authorList>
            <consortium name="Tick Genome and Microbiome Consortium (TIGMIC)"/>
            <person name="Jia N."/>
            <person name="Wang J."/>
            <person name="Shi W."/>
            <person name="Du L."/>
            <person name="Sun Y."/>
            <person name="Zhan W."/>
            <person name="Jiang J.F."/>
            <person name="Wang Q."/>
            <person name="Zhang B."/>
            <person name="Ji P."/>
            <person name="Bell-Sakyi L."/>
            <person name="Cui X.M."/>
            <person name="Yuan T.T."/>
            <person name="Jiang B.G."/>
            <person name="Yang W.F."/>
            <person name="Lam T.T."/>
            <person name="Chang Q.C."/>
            <person name="Ding S.J."/>
            <person name="Wang X.J."/>
            <person name="Zhu J.G."/>
            <person name="Ruan X.D."/>
            <person name="Zhao L."/>
            <person name="Wei J.T."/>
            <person name="Ye R.Z."/>
            <person name="Que T.C."/>
            <person name="Du C.H."/>
            <person name="Zhou Y.H."/>
            <person name="Cheng J.X."/>
            <person name="Dai P.F."/>
            <person name="Guo W.B."/>
            <person name="Han X.H."/>
            <person name="Huang E.J."/>
            <person name="Li L.F."/>
            <person name="Wei W."/>
            <person name="Gao Y.C."/>
            <person name="Liu J.Z."/>
            <person name="Shao H.Z."/>
            <person name="Wang X."/>
            <person name="Wang C.C."/>
            <person name="Yang T.C."/>
            <person name="Huo Q.B."/>
            <person name="Li W."/>
            <person name="Chen H.Y."/>
            <person name="Chen S.E."/>
            <person name="Zhou L.G."/>
            <person name="Ni X.B."/>
            <person name="Tian J.H."/>
            <person name="Sheng Y."/>
            <person name="Liu T."/>
            <person name="Pan Y.S."/>
            <person name="Xia L.Y."/>
            <person name="Li J."/>
            <person name="Zhao F."/>
            <person name="Cao W.C."/>
        </authorList>
    </citation>
    <scope>NUCLEOTIDE SEQUENCE [LARGE SCALE GENOMIC DNA]</scope>
    <source>
        <strain evidence="1">HaeL-2018</strain>
    </source>
</reference>
<dbReference type="OrthoDB" id="6499185at2759"/>
<organism evidence="1 2">
    <name type="scientific">Haemaphysalis longicornis</name>
    <name type="common">Bush tick</name>
    <dbReference type="NCBI Taxonomy" id="44386"/>
    <lineage>
        <taxon>Eukaryota</taxon>
        <taxon>Metazoa</taxon>
        <taxon>Ecdysozoa</taxon>
        <taxon>Arthropoda</taxon>
        <taxon>Chelicerata</taxon>
        <taxon>Arachnida</taxon>
        <taxon>Acari</taxon>
        <taxon>Parasitiformes</taxon>
        <taxon>Ixodida</taxon>
        <taxon>Ixodoidea</taxon>
        <taxon>Ixodidae</taxon>
        <taxon>Haemaphysalinae</taxon>
        <taxon>Haemaphysalis</taxon>
    </lineage>
</organism>
<dbReference type="Proteomes" id="UP000821853">
    <property type="component" value="Unassembled WGS sequence"/>
</dbReference>
<name>A0A9J6FQ65_HAELO</name>
<dbReference type="AlphaFoldDB" id="A0A9J6FQ65"/>
<dbReference type="EMBL" id="JABSTR010000003">
    <property type="protein sequence ID" value="KAH9364963.1"/>
    <property type="molecule type" value="Genomic_DNA"/>
</dbReference>
<protein>
    <submittedName>
        <fullName evidence="1">Uncharacterized protein</fullName>
    </submittedName>
</protein>
<proteinExistence type="predicted"/>
<keyword evidence="2" id="KW-1185">Reference proteome</keyword>
<gene>
    <name evidence="1" type="ORF">HPB48_001671</name>
</gene>
<evidence type="ECO:0000313" key="2">
    <source>
        <dbReference type="Proteomes" id="UP000821853"/>
    </source>
</evidence>